<gene>
    <name evidence="6" type="ORF">HJG60_017284</name>
</gene>
<dbReference type="InterPro" id="IPR013783">
    <property type="entry name" value="Ig-like_fold"/>
</dbReference>
<dbReference type="PANTHER" id="PTHR19971">
    <property type="entry name" value="SIGNAL-REGULATORY PROTEIN BETA"/>
    <property type="match status" value="1"/>
</dbReference>
<dbReference type="InterPro" id="IPR007110">
    <property type="entry name" value="Ig-like_dom"/>
</dbReference>
<dbReference type="InterPro" id="IPR036179">
    <property type="entry name" value="Ig-like_dom_sf"/>
</dbReference>
<accession>A0A833Z5J8</accession>
<feature type="domain" description="Ig-like" evidence="5">
    <location>
        <begin position="237"/>
        <end position="328"/>
    </location>
</feature>
<evidence type="ECO:0000256" key="1">
    <source>
        <dbReference type="ARBA" id="ARBA00023157"/>
    </source>
</evidence>
<keyword evidence="1" id="KW-1015">Disulfide bond</keyword>
<dbReference type="FunFam" id="2.60.40.10:FF:001726">
    <property type="entry name" value="Signal-regulatory protein beta 3"/>
    <property type="match status" value="2"/>
</dbReference>
<evidence type="ECO:0000256" key="4">
    <source>
        <dbReference type="SAM" id="SignalP"/>
    </source>
</evidence>
<feature type="signal peptide" evidence="4">
    <location>
        <begin position="1"/>
        <end position="23"/>
    </location>
</feature>
<keyword evidence="4" id="KW-0732">Signal</keyword>
<proteinExistence type="predicted"/>
<dbReference type="PROSITE" id="PS50835">
    <property type="entry name" value="IG_LIKE"/>
    <property type="match status" value="4"/>
</dbReference>
<feature type="transmembrane region" description="Helical" evidence="3">
    <location>
        <begin position="449"/>
        <end position="472"/>
    </location>
</feature>
<feature type="domain" description="Ig-like" evidence="5">
    <location>
        <begin position="25"/>
        <end position="119"/>
    </location>
</feature>
<sequence length="478" mass="52686">MPATRGPALGSLLPTLLLGLTAGQPSITLTGPPQRTAPGNPVSFNCTAGPFSSSNFNVTWMKDRDERPASAQGLVTNSKGNYSVTSKVWVTLVQQDVSSEITCKVTHRDLAEPLHKTMNLSQVLRVVPAVKITTQPSQAYGPHQRVNLTCHASHFYPSRLHLTWMENRHTVQTVLSPRVTRNSDGTYSLEHVWPAEAKPEGSEFACWVVQDDQPPVQANITLQAQAPRQRKGSSAYPWVLHGPLQRSEPGTSIRLTYTSSGFPTQQVTVTWLKNNHTLPRPQTSVHLSGDTYNVTSSVLIPLQANDVLSHVVCLVQHKSRPAFQKTVSLDQYLRVPPAVSLSQASPSSDLVAITCHVQRFYPQRVRLTWMENCEVFTGAEKPTSKQNSDGTYSLESLQLVNASVQGSERVLTCMVQHEAQPPTLANLILSPAVHATYKPTESPGTETPVLIFLAFLLGLKVLLVVSFTVTYIHRWWNL</sequence>
<dbReference type="Gene3D" id="2.60.40.10">
    <property type="entry name" value="Immunoglobulins"/>
    <property type="match status" value="4"/>
</dbReference>
<dbReference type="Proteomes" id="UP000664940">
    <property type="component" value="Unassembled WGS sequence"/>
</dbReference>
<dbReference type="InterPro" id="IPR051755">
    <property type="entry name" value="Ig-like_CS_Receptor"/>
</dbReference>
<dbReference type="SUPFAM" id="SSF48726">
    <property type="entry name" value="Immunoglobulin"/>
    <property type="match status" value="4"/>
</dbReference>
<name>A0A833Z5J8_9CHIR</name>
<evidence type="ECO:0000256" key="3">
    <source>
        <dbReference type="SAM" id="Phobius"/>
    </source>
</evidence>
<feature type="domain" description="Ig-like" evidence="5">
    <location>
        <begin position="337"/>
        <end position="425"/>
    </location>
</feature>
<evidence type="ECO:0000313" key="6">
    <source>
        <dbReference type="EMBL" id="KAF6089337.1"/>
    </source>
</evidence>
<evidence type="ECO:0000313" key="7">
    <source>
        <dbReference type="Proteomes" id="UP000664940"/>
    </source>
</evidence>
<reference evidence="6 7" key="1">
    <citation type="journal article" date="2020" name="Nature">
        <title>Six reference-quality genomes reveal evolution of bat adaptations.</title>
        <authorList>
            <person name="Jebb D."/>
            <person name="Huang Z."/>
            <person name="Pippel M."/>
            <person name="Hughes G.M."/>
            <person name="Lavrichenko K."/>
            <person name="Devanna P."/>
            <person name="Winkler S."/>
            <person name="Jermiin L.S."/>
            <person name="Skirmuntt E.C."/>
            <person name="Katzourakis A."/>
            <person name="Burkitt-Gray L."/>
            <person name="Ray D.A."/>
            <person name="Sullivan K.A.M."/>
            <person name="Roscito J.G."/>
            <person name="Kirilenko B.M."/>
            <person name="Davalos L.M."/>
            <person name="Corthals A.P."/>
            <person name="Power M.L."/>
            <person name="Jones G."/>
            <person name="Ransome R.D."/>
            <person name="Dechmann D.K.N."/>
            <person name="Locatelli A.G."/>
            <person name="Puechmaille S.J."/>
            <person name="Fedrigo O."/>
            <person name="Jarvis E.D."/>
            <person name="Hiller M."/>
            <person name="Vernes S.C."/>
            <person name="Myers E.W."/>
            <person name="Teeling E.C."/>
        </authorList>
    </citation>
    <scope>NUCLEOTIDE SEQUENCE [LARGE SCALE GENOMIC DNA]</scope>
    <source>
        <strain evidence="6">Bat1K_MPI-CBG_1</strain>
    </source>
</reference>
<dbReference type="EMBL" id="JABVXQ010000010">
    <property type="protein sequence ID" value="KAF6089337.1"/>
    <property type="molecule type" value="Genomic_DNA"/>
</dbReference>
<organism evidence="6 7">
    <name type="scientific">Phyllostomus discolor</name>
    <name type="common">pale spear-nosed bat</name>
    <dbReference type="NCBI Taxonomy" id="89673"/>
    <lineage>
        <taxon>Eukaryota</taxon>
        <taxon>Metazoa</taxon>
        <taxon>Chordata</taxon>
        <taxon>Craniata</taxon>
        <taxon>Vertebrata</taxon>
        <taxon>Euteleostomi</taxon>
        <taxon>Mammalia</taxon>
        <taxon>Eutheria</taxon>
        <taxon>Laurasiatheria</taxon>
        <taxon>Chiroptera</taxon>
        <taxon>Yangochiroptera</taxon>
        <taxon>Phyllostomidae</taxon>
        <taxon>Phyllostominae</taxon>
        <taxon>Phyllostomus</taxon>
    </lineage>
</organism>
<keyword evidence="3" id="KW-1133">Transmembrane helix</keyword>
<dbReference type="FunFam" id="2.60.40.10:FF:002174">
    <property type="entry name" value="Signal-regulatory protein beta 3"/>
    <property type="match status" value="1"/>
</dbReference>
<comment type="caution">
    <text evidence="6">The sequence shown here is derived from an EMBL/GenBank/DDBJ whole genome shotgun (WGS) entry which is preliminary data.</text>
</comment>
<feature type="chain" id="PRO_5032719109" description="Ig-like domain-containing protein" evidence="4">
    <location>
        <begin position="24"/>
        <end position="478"/>
    </location>
</feature>
<dbReference type="InterPro" id="IPR003597">
    <property type="entry name" value="Ig_C1-set"/>
</dbReference>
<keyword evidence="3" id="KW-0472">Membrane</keyword>
<evidence type="ECO:0000259" key="5">
    <source>
        <dbReference type="PROSITE" id="PS50835"/>
    </source>
</evidence>
<protein>
    <recommendedName>
        <fullName evidence="5">Ig-like domain-containing protein</fullName>
    </recommendedName>
</protein>
<dbReference type="Pfam" id="PF07654">
    <property type="entry name" value="C1-set"/>
    <property type="match status" value="3"/>
</dbReference>
<feature type="domain" description="Ig-like" evidence="5">
    <location>
        <begin position="128"/>
        <end position="221"/>
    </location>
</feature>
<keyword evidence="3" id="KW-0812">Transmembrane</keyword>
<evidence type="ECO:0000256" key="2">
    <source>
        <dbReference type="ARBA" id="ARBA00023180"/>
    </source>
</evidence>
<dbReference type="SMART" id="SM00407">
    <property type="entry name" value="IGc1"/>
    <property type="match status" value="3"/>
</dbReference>
<dbReference type="AlphaFoldDB" id="A0A833Z5J8"/>
<keyword evidence="2" id="KW-0325">Glycoprotein</keyword>